<dbReference type="InterPro" id="IPR003848">
    <property type="entry name" value="DUF218"/>
</dbReference>
<dbReference type="InterPro" id="IPR051599">
    <property type="entry name" value="Cell_Envelope_Assoc"/>
</dbReference>
<gene>
    <name evidence="2" type="ORF">PGH26_12845</name>
</gene>
<dbReference type="PANTHER" id="PTHR30336">
    <property type="entry name" value="INNER MEMBRANE PROTEIN, PROBABLE PERMEASE"/>
    <property type="match status" value="1"/>
</dbReference>
<dbReference type="RefSeq" id="WP_323691442.1">
    <property type="nucleotide sequence ID" value="NZ_CP116341.1"/>
</dbReference>
<protein>
    <submittedName>
        <fullName evidence="2">YdcF family protein</fullName>
    </submittedName>
</protein>
<dbReference type="Gene3D" id="3.40.50.620">
    <property type="entry name" value="HUPs"/>
    <property type="match status" value="1"/>
</dbReference>
<dbReference type="Pfam" id="PF02698">
    <property type="entry name" value="DUF218"/>
    <property type="match status" value="1"/>
</dbReference>
<name>A0ABZ0KTK0_9BACL</name>
<evidence type="ECO:0000259" key="1">
    <source>
        <dbReference type="Pfam" id="PF02698"/>
    </source>
</evidence>
<sequence length="192" mass="21133">MKKGKRLLFIGLSGLFIVFAWWFSTGHAIKEAQNKRADGTYTIAVVLGAKVNGTAPSLALRYRLEAALSYANSHPDVTLVLSGGQGPDEGISEAQAMVNYLSAHGFPEDRMIVEDQSTSTYENLVNTRKLIPESMTGITIITSDYHVARAGYLAEKEGYEWDAIPAKTPKVVEAKVRFRERLALLKTWIAGK</sequence>
<keyword evidence="3" id="KW-1185">Reference proteome</keyword>
<proteinExistence type="predicted"/>
<accession>A0ABZ0KTK0</accession>
<dbReference type="CDD" id="cd06259">
    <property type="entry name" value="YdcF-like"/>
    <property type="match status" value="1"/>
</dbReference>
<dbReference type="Proteomes" id="UP001303532">
    <property type="component" value="Chromosome"/>
</dbReference>
<evidence type="ECO:0000313" key="2">
    <source>
        <dbReference type="EMBL" id="WOV83754.1"/>
    </source>
</evidence>
<dbReference type="PANTHER" id="PTHR30336:SF4">
    <property type="entry name" value="ENVELOPE BIOGENESIS FACTOR ELYC"/>
    <property type="match status" value="1"/>
</dbReference>
<evidence type="ECO:0000313" key="3">
    <source>
        <dbReference type="Proteomes" id="UP001303532"/>
    </source>
</evidence>
<feature type="domain" description="DUF218" evidence="1">
    <location>
        <begin position="43"/>
        <end position="188"/>
    </location>
</feature>
<organism evidence="2 3">
    <name type="scientific">Sporosarcina jeotgali</name>
    <dbReference type="NCBI Taxonomy" id="3020056"/>
    <lineage>
        <taxon>Bacteria</taxon>
        <taxon>Bacillati</taxon>
        <taxon>Bacillota</taxon>
        <taxon>Bacilli</taxon>
        <taxon>Bacillales</taxon>
        <taxon>Caryophanaceae</taxon>
        <taxon>Sporosarcina</taxon>
    </lineage>
</organism>
<reference evidence="2 3" key="1">
    <citation type="submission" date="2023-01" db="EMBL/GenBank/DDBJ databases">
        <title>Sporosarcina sp. nov., isolated from Korean tranditional fermented seafood 'Jeotgal'.</title>
        <authorList>
            <person name="Yang A.-I."/>
        </authorList>
    </citation>
    <scope>NUCLEOTIDE SEQUENCE [LARGE SCALE GENOMIC DNA]</scope>
    <source>
        <strain evidence="2 3">B2O-1</strain>
    </source>
</reference>
<dbReference type="InterPro" id="IPR014729">
    <property type="entry name" value="Rossmann-like_a/b/a_fold"/>
</dbReference>
<dbReference type="EMBL" id="CP116341">
    <property type="protein sequence ID" value="WOV83754.1"/>
    <property type="molecule type" value="Genomic_DNA"/>
</dbReference>